<protein>
    <recommendedName>
        <fullName evidence="3">Outer membrane protein beta-barrel domain-containing protein</fullName>
    </recommendedName>
</protein>
<dbReference type="InterPro" id="IPR011250">
    <property type="entry name" value="OMP/PagP_B-barrel"/>
</dbReference>
<dbReference type="AlphaFoldDB" id="A0A5S9QGG7"/>
<sequence>MIQYYRSVFLSIALSLVTHNALSAIDTEPETTQPTPAVSLQNKQQVGGYVGGSIGALLYNLDSKNSNARPFDSTALAISPYGGYNFNEWLGIEAMVTFASGYSANLYPTTRQSNLVIFSAAPKFTWQMTDIFALYGKIGLNVTGFSNETRFYFVDETTSWAGVGISAGLGLQFAMTPEWIWRLGYEFNQAHLYADDSVKYTVNQEFIKIQDLSTQNHTVNLGIHYQF</sequence>
<dbReference type="Pfam" id="PF13505">
    <property type="entry name" value="OMP_b-brl"/>
    <property type="match status" value="1"/>
</dbReference>
<feature type="domain" description="Outer membrane protein beta-barrel" evidence="3">
    <location>
        <begin position="41"/>
        <end position="227"/>
    </location>
</feature>
<name>A0A5S9QGG7_9GAMM</name>
<keyword evidence="1 2" id="KW-0732">Signal</keyword>
<dbReference type="InterPro" id="IPR027385">
    <property type="entry name" value="Beta-barrel_OMP"/>
</dbReference>
<organism evidence="4 5">
    <name type="scientific">BD1-7 clade bacterium</name>
    <dbReference type="NCBI Taxonomy" id="2029982"/>
    <lineage>
        <taxon>Bacteria</taxon>
        <taxon>Pseudomonadati</taxon>
        <taxon>Pseudomonadota</taxon>
        <taxon>Gammaproteobacteria</taxon>
        <taxon>Cellvibrionales</taxon>
        <taxon>Spongiibacteraceae</taxon>
        <taxon>BD1-7 clade</taxon>
    </lineage>
</organism>
<dbReference type="EMBL" id="CACSII010000019">
    <property type="protein sequence ID" value="CAA0117099.1"/>
    <property type="molecule type" value="Genomic_DNA"/>
</dbReference>
<feature type="chain" id="PRO_5030138137" description="Outer membrane protein beta-barrel domain-containing protein" evidence="2">
    <location>
        <begin position="24"/>
        <end position="227"/>
    </location>
</feature>
<dbReference type="SUPFAM" id="SSF56925">
    <property type="entry name" value="OMPA-like"/>
    <property type="match status" value="1"/>
</dbReference>
<proteinExistence type="predicted"/>
<reference evidence="4 5" key="1">
    <citation type="submission" date="2019-11" db="EMBL/GenBank/DDBJ databases">
        <authorList>
            <person name="Holert J."/>
        </authorList>
    </citation>
    <scope>NUCLEOTIDE SEQUENCE [LARGE SCALE GENOMIC DNA]</scope>
    <source>
        <strain evidence="4">BC5_2</strain>
    </source>
</reference>
<feature type="signal peptide" evidence="2">
    <location>
        <begin position="1"/>
        <end position="23"/>
    </location>
</feature>
<evidence type="ECO:0000256" key="2">
    <source>
        <dbReference type="SAM" id="SignalP"/>
    </source>
</evidence>
<evidence type="ECO:0000256" key="1">
    <source>
        <dbReference type="ARBA" id="ARBA00022729"/>
    </source>
</evidence>
<dbReference type="OrthoDB" id="7620169at2"/>
<dbReference type="Gene3D" id="2.40.160.20">
    <property type="match status" value="1"/>
</dbReference>
<dbReference type="Proteomes" id="UP000434580">
    <property type="component" value="Unassembled WGS sequence"/>
</dbReference>
<evidence type="ECO:0000259" key="3">
    <source>
        <dbReference type="Pfam" id="PF13505"/>
    </source>
</evidence>
<accession>A0A5S9QGG7</accession>
<evidence type="ECO:0000313" key="5">
    <source>
        <dbReference type="Proteomes" id="UP000434580"/>
    </source>
</evidence>
<gene>
    <name evidence="4" type="ORF">DPBNPPHM_02189</name>
</gene>
<evidence type="ECO:0000313" key="4">
    <source>
        <dbReference type="EMBL" id="CAA0117099.1"/>
    </source>
</evidence>